<dbReference type="SUPFAM" id="SSF52172">
    <property type="entry name" value="CheY-like"/>
    <property type="match status" value="1"/>
</dbReference>
<feature type="non-terminal residue" evidence="13">
    <location>
        <position position="1"/>
    </location>
</feature>
<evidence type="ECO:0000313" key="13">
    <source>
        <dbReference type="EMBL" id="MBC9798096.1"/>
    </source>
</evidence>
<dbReference type="PRINTS" id="PR00344">
    <property type="entry name" value="BCTRLSENSOR"/>
</dbReference>
<dbReference type="InterPro" id="IPR001789">
    <property type="entry name" value="Sig_transdc_resp-reg_receiver"/>
</dbReference>
<keyword evidence="9" id="KW-0812">Transmembrane</keyword>
<feature type="domain" description="Response regulatory" evidence="12">
    <location>
        <begin position="779"/>
        <end position="894"/>
    </location>
</feature>
<dbReference type="InterPro" id="IPR003661">
    <property type="entry name" value="HisK_dim/P_dom"/>
</dbReference>
<keyword evidence="9" id="KW-0472">Membrane</keyword>
<dbReference type="InterPro" id="IPR013783">
    <property type="entry name" value="Ig-like_fold"/>
</dbReference>
<proteinExistence type="predicted"/>
<feature type="compositionally biased region" description="Low complexity" evidence="8">
    <location>
        <begin position="1032"/>
        <end position="1041"/>
    </location>
</feature>
<evidence type="ECO:0000256" key="7">
    <source>
        <dbReference type="PROSITE-ProRule" id="PRU00169"/>
    </source>
</evidence>
<dbReference type="CDD" id="cd00146">
    <property type="entry name" value="PKD"/>
    <property type="match status" value="1"/>
</dbReference>
<evidence type="ECO:0000256" key="9">
    <source>
        <dbReference type="SAM" id="Phobius"/>
    </source>
</evidence>
<feature type="domain" description="Histidine kinase" evidence="11">
    <location>
        <begin position="522"/>
        <end position="738"/>
    </location>
</feature>
<dbReference type="Proteomes" id="UP000653730">
    <property type="component" value="Unassembled WGS sequence"/>
</dbReference>
<dbReference type="GO" id="GO:0003700">
    <property type="term" value="F:DNA-binding transcription factor activity"/>
    <property type="evidence" value="ECO:0007669"/>
    <property type="project" value="InterPro"/>
</dbReference>
<dbReference type="Gene3D" id="3.30.565.10">
    <property type="entry name" value="Histidine kinase-like ATPase, C-terminal domain"/>
    <property type="match status" value="1"/>
</dbReference>
<dbReference type="SMART" id="SM00448">
    <property type="entry name" value="REC"/>
    <property type="match status" value="1"/>
</dbReference>
<dbReference type="Gene3D" id="2.60.40.10">
    <property type="entry name" value="Immunoglobulins"/>
    <property type="match status" value="1"/>
</dbReference>
<dbReference type="CDD" id="cd00082">
    <property type="entry name" value="HisKA"/>
    <property type="match status" value="1"/>
</dbReference>
<dbReference type="FunFam" id="1.10.10.60:FF:000284">
    <property type="entry name" value="Two-component system sensor histidine kinase/response regulator"/>
    <property type="match status" value="1"/>
</dbReference>
<dbReference type="SUPFAM" id="SSF49299">
    <property type="entry name" value="PKD domain"/>
    <property type="match status" value="1"/>
</dbReference>
<dbReference type="Pfam" id="PF02518">
    <property type="entry name" value="HATPase_c"/>
    <property type="match status" value="1"/>
</dbReference>
<feature type="transmembrane region" description="Helical" evidence="9">
    <location>
        <begin position="468"/>
        <end position="489"/>
    </location>
</feature>
<accession>A0A926JVT9</accession>
<dbReference type="PROSITE" id="PS50109">
    <property type="entry name" value="HIS_KIN"/>
    <property type="match status" value="1"/>
</dbReference>
<evidence type="ECO:0000256" key="5">
    <source>
        <dbReference type="ARBA" id="ARBA00023125"/>
    </source>
</evidence>
<feature type="region of interest" description="Disordered" evidence="8">
    <location>
        <begin position="1028"/>
        <end position="1053"/>
    </location>
</feature>
<dbReference type="Pfam" id="PF07495">
    <property type="entry name" value="Y_Y_Y"/>
    <property type="match status" value="1"/>
</dbReference>
<dbReference type="Gene3D" id="1.10.10.60">
    <property type="entry name" value="Homeodomain-like"/>
    <property type="match status" value="1"/>
</dbReference>
<dbReference type="InterPro" id="IPR003594">
    <property type="entry name" value="HATPase_dom"/>
</dbReference>
<dbReference type="RefSeq" id="WP_187967223.1">
    <property type="nucleotide sequence ID" value="NZ_JACVDC010000089.1"/>
</dbReference>
<dbReference type="EMBL" id="JACVDC010000089">
    <property type="protein sequence ID" value="MBC9798096.1"/>
    <property type="molecule type" value="Genomic_DNA"/>
</dbReference>
<dbReference type="PANTHER" id="PTHR43547:SF2">
    <property type="entry name" value="HYBRID SIGNAL TRANSDUCTION HISTIDINE KINASE C"/>
    <property type="match status" value="1"/>
</dbReference>
<comment type="caution">
    <text evidence="13">The sequence shown here is derived from an EMBL/GenBank/DDBJ whole genome shotgun (WGS) entry which is preliminary data.</text>
</comment>
<dbReference type="Pfam" id="PF00072">
    <property type="entry name" value="Response_reg"/>
    <property type="match status" value="1"/>
</dbReference>
<dbReference type="InterPro" id="IPR011006">
    <property type="entry name" value="CheY-like_superfamily"/>
</dbReference>
<dbReference type="Gene3D" id="2.130.10.10">
    <property type="entry name" value="YVTN repeat-like/Quinoprotein amine dehydrogenase"/>
    <property type="match status" value="2"/>
</dbReference>
<dbReference type="SUPFAM" id="SSF46689">
    <property type="entry name" value="Homeodomain-like"/>
    <property type="match status" value="1"/>
</dbReference>
<dbReference type="GO" id="GO:0043565">
    <property type="term" value="F:sequence-specific DNA binding"/>
    <property type="evidence" value="ECO:0007669"/>
    <property type="project" value="InterPro"/>
</dbReference>
<dbReference type="Gene3D" id="3.40.50.2300">
    <property type="match status" value="1"/>
</dbReference>
<feature type="domain" description="HTH araC/xylS-type" evidence="10">
    <location>
        <begin position="926"/>
        <end position="1025"/>
    </location>
</feature>
<feature type="compositionally biased region" description="Basic and acidic residues" evidence="8">
    <location>
        <begin position="1042"/>
        <end position="1053"/>
    </location>
</feature>
<evidence type="ECO:0000256" key="3">
    <source>
        <dbReference type="ARBA" id="ARBA00022553"/>
    </source>
</evidence>
<keyword evidence="6" id="KW-0804">Transcription</keyword>
<reference evidence="13 14" key="1">
    <citation type="submission" date="2020-09" db="EMBL/GenBank/DDBJ databases">
        <title>Sinomicrobium weinanense sp. nov., a halophilic bacteria isolated from saline-alkali soil.</title>
        <authorList>
            <person name="Wu P."/>
            <person name="Ren H."/>
            <person name="Mei Y."/>
            <person name="Liang Y."/>
            <person name="Chen Z."/>
        </authorList>
    </citation>
    <scope>NUCLEOTIDE SEQUENCE [LARGE SCALE GENOMIC DNA]</scope>
    <source>
        <strain evidence="13 14">FJxs</strain>
    </source>
</reference>
<keyword evidence="3 7" id="KW-0597">Phosphoprotein</keyword>
<dbReference type="AlphaFoldDB" id="A0A926JVT9"/>
<dbReference type="InterPro" id="IPR036097">
    <property type="entry name" value="HisK_dim/P_sf"/>
</dbReference>
<evidence type="ECO:0000256" key="2">
    <source>
        <dbReference type="ARBA" id="ARBA00012438"/>
    </source>
</evidence>
<dbReference type="InterPro" id="IPR018062">
    <property type="entry name" value="HTH_AraC-typ_CS"/>
</dbReference>
<dbReference type="SMART" id="SM00387">
    <property type="entry name" value="HATPase_c"/>
    <property type="match status" value="1"/>
</dbReference>
<dbReference type="SUPFAM" id="SSF55874">
    <property type="entry name" value="ATPase domain of HSP90 chaperone/DNA topoisomerase II/histidine kinase"/>
    <property type="match status" value="1"/>
</dbReference>
<dbReference type="InterPro" id="IPR035986">
    <property type="entry name" value="PKD_dom_sf"/>
</dbReference>
<evidence type="ECO:0000256" key="8">
    <source>
        <dbReference type="SAM" id="MobiDB-lite"/>
    </source>
</evidence>
<dbReference type="PROSITE" id="PS50110">
    <property type="entry name" value="RESPONSE_REGULATORY"/>
    <property type="match status" value="1"/>
</dbReference>
<dbReference type="InterPro" id="IPR018060">
    <property type="entry name" value="HTH_AraC"/>
</dbReference>
<dbReference type="PROSITE" id="PS00041">
    <property type="entry name" value="HTH_ARAC_FAMILY_1"/>
    <property type="match status" value="1"/>
</dbReference>
<dbReference type="InterPro" id="IPR015943">
    <property type="entry name" value="WD40/YVTN_repeat-like_dom_sf"/>
</dbReference>
<dbReference type="SMART" id="SM00388">
    <property type="entry name" value="HisKA"/>
    <property type="match status" value="1"/>
</dbReference>
<protein>
    <recommendedName>
        <fullName evidence="2">histidine kinase</fullName>
        <ecNumber evidence="2">2.7.13.3</ecNumber>
    </recommendedName>
</protein>
<evidence type="ECO:0000256" key="4">
    <source>
        <dbReference type="ARBA" id="ARBA00023015"/>
    </source>
</evidence>
<keyword evidence="14" id="KW-1185">Reference proteome</keyword>
<dbReference type="GO" id="GO:0000155">
    <property type="term" value="F:phosphorelay sensor kinase activity"/>
    <property type="evidence" value="ECO:0007669"/>
    <property type="project" value="InterPro"/>
</dbReference>
<evidence type="ECO:0000313" key="14">
    <source>
        <dbReference type="Proteomes" id="UP000653730"/>
    </source>
</evidence>
<dbReference type="Pfam" id="PF12833">
    <property type="entry name" value="HTH_18"/>
    <property type="match status" value="1"/>
</dbReference>
<evidence type="ECO:0000256" key="1">
    <source>
        <dbReference type="ARBA" id="ARBA00000085"/>
    </source>
</evidence>
<dbReference type="InterPro" id="IPR011123">
    <property type="entry name" value="Y_Y_Y"/>
</dbReference>
<keyword evidence="5" id="KW-0238">DNA-binding</keyword>
<comment type="catalytic activity">
    <reaction evidence="1">
        <text>ATP + protein L-histidine = ADP + protein N-phospho-L-histidine.</text>
        <dbReference type="EC" id="2.7.13.3"/>
    </reaction>
</comment>
<evidence type="ECO:0000259" key="12">
    <source>
        <dbReference type="PROSITE" id="PS50110"/>
    </source>
</evidence>
<organism evidence="13 14">
    <name type="scientific">Sinomicrobium weinanense</name>
    <dbReference type="NCBI Taxonomy" id="2842200"/>
    <lineage>
        <taxon>Bacteria</taxon>
        <taxon>Pseudomonadati</taxon>
        <taxon>Bacteroidota</taxon>
        <taxon>Flavobacteriia</taxon>
        <taxon>Flavobacteriales</taxon>
        <taxon>Flavobacteriaceae</taxon>
        <taxon>Sinomicrobium</taxon>
    </lineage>
</organism>
<dbReference type="EC" id="2.7.13.3" evidence="2"/>
<keyword evidence="9" id="KW-1133">Transmembrane helix</keyword>
<dbReference type="SUPFAM" id="SSF63829">
    <property type="entry name" value="Calcium-dependent phosphotriesterase"/>
    <property type="match status" value="1"/>
</dbReference>
<dbReference type="PANTHER" id="PTHR43547">
    <property type="entry name" value="TWO-COMPONENT HISTIDINE KINASE"/>
    <property type="match status" value="1"/>
</dbReference>
<dbReference type="SUPFAM" id="SSF47384">
    <property type="entry name" value="Homodimeric domain of signal transducing histidine kinase"/>
    <property type="match status" value="1"/>
</dbReference>
<evidence type="ECO:0000256" key="6">
    <source>
        <dbReference type="ARBA" id="ARBA00023163"/>
    </source>
</evidence>
<dbReference type="InterPro" id="IPR009057">
    <property type="entry name" value="Homeodomain-like_sf"/>
</dbReference>
<sequence>ATFGGGVNKFDLRRNKFPLYHISLSDNRKSQSVYAFTRDHKKRLLLGVQSLGFGVYDMNNKTLTPFEHIDDYKPLYDLELNTIRNFTWDKKGNLWLGTRFKGLIKYSPSRKNYAHVSRRKNNNRIFKEVLRTVPDLNDRIWILTKRGFFYVEQGDRFGDNSVKPFSPRISKDSAVIENAYSDFNISKNGYLYIATHSGDIWKSETSIYSDTADRYFFRKIPRPGKNNKSLNTLFIDGKNRLWVGTNNGLETYTEDGEPIESGMLSGIKNLSLHAFEEDEKGNIIATSNKGLIYINMLTDDTQIGLYTMRNGLQANYFIKGSIFKDKDGTLFAGGHQGFNHINPLNIKDDHIQPSLVFTNLRTSRKNYYSDRAFNAENPFVLHYNDNIITLSFSSIDMRDPDNLNYAYKLEGLENKWIYVTSNNRTATYVNLKPGNYTFQLKATNANGQWSENTISLPLVVETAPYFSWWAYTLYTLAAVGVIAAIFVLYRRKIRIREALRVENIERVKSEKLHRFKLQFFTNLSHELLTPLSVLTILSDKNLNGNKDAREKDKILKRNIKILNDRIKQMLNFRKAETGNMELNISWQDISGIVYDLKKDYEVLAEEKGIDFKVKVQHDLTGYIDLEKIKICMNNLLSNAFKYTPVQGSVIFELHTQGYNGKQGLIISVADTGKGIPRDDLERIFDRYYRPKSVQGCEDGLGIGLALTHHLVKIQQGTIGVESETGVGTRFKITVPIGKDISGLKNRRQSGPLITEKNIRLPEDHKTSHKPEDVEYSGKTILLVEDNEDYLELVQSYLRNYYKVFSCLDGKSALQLANREEIDLIVSDLRIPDMNGHELCRAVKNDVNTSHIPVVIVTAHADDEERKKGYEAGVDTYFSKPISLDVLVYRIESLLKKRENVYHKFNRGQFLEPEKIVSTSIDEEFLTKAKKSVENRMSESDFSVKVLCRDLGMSNSMFYRKIKGILDLTPNEFIKNIRLRRAAQLLADNNIHISEVAYMIGFNDLSYFSACFKKQYGASPSAYRKKTYREQKQASSSIQQSIRENDEWEKFNDN</sequence>
<evidence type="ECO:0000259" key="11">
    <source>
        <dbReference type="PROSITE" id="PS50109"/>
    </source>
</evidence>
<dbReference type="Gene3D" id="1.10.287.130">
    <property type="match status" value="1"/>
</dbReference>
<dbReference type="InterPro" id="IPR005467">
    <property type="entry name" value="His_kinase_dom"/>
</dbReference>
<dbReference type="PROSITE" id="PS01124">
    <property type="entry name" value="HTH_ARAC_FAMILY_2"/>
    <property type="match status" value="1"/>
</dbReference>
<dbReference type="SMART" id="SM00342">
    <property type="entry name" value="HTH_ARAC"/>
    <property type="match status" value="1"/>
</dbReference>
<gene>
    <name evidence="13" type="ORF">IBL28_19150</name>
</gene>
<dbReference type="InterPro" id="IPR004358">
    <property type="entry name" value="Sig_transdc_His_kin-like_C"/>
</dbReference>
<name>A0A926JVT9_9FLAO</name>
<dbReference type="InterPro" id="IPR036890">
    <property type="entry name" value="HATPase_C_sf"/>
</dbReference>
<keyword evidence="4" id="KW-0805">Transcription regulation</keyword>
<evidence type="ECO:0000259" key="10">
    <source>
        <dbReference type="PROSITE" id="PS01124"/>
    </source>
</evidence>
<feature type="modified residue" description="4-aspartylphosphate" evidence="7">
    <location>
        <position position="827"/>
    </location>
</feature>